<dbReference type="Proteomes" id="UP001148614">
    <property type="component" value="Unassembled WGS sequence"/>
</dbReference>
<organism evidence="2 3">
    <name type="scientific">Xylaria arbuscula</name>
    <dbReference type="NCBI Taxonomy" id="114810"/>
    <lineage>
        <taxon>Eukaryota</taxon>
        <taxon>Fungi</taxon>
        <taxon>Dikarya</taxon>
        <taxon>Ascomycota</taxon>
        <taxon>Pezizomycotina</taxon>
        <taxon>Sordariomycetes</taxon>
        <taxon>Xylariomycetidae</taxon>
        <taxon>Xylariales</taxon>
        <taxon>Xylariaceae</taxon>
        <taxon>Xylaria</taxon>
    </lineage>
</organism>
<feature type="region of interest" description="Disordered" evidence="1">
    <location>
        <begin position="1"/>
        <end position="63"/>
    </location>
</feature>
<evidence type="ECO:0000313" key="3">
    <source>
        <dbReference type="Proteomes" id="UP001148614"/>
    </source>
</evidence>
<dbReference type="AlphaFoldDB" id="A0A9W8N6M9"/>
<feature type="compositionally biased region" description="Polar residues" evidence="1">
    <location>
        <begin position="1"/>
        <end position="13"/>
    </location>
</feature>
<name>A0A9W8N6M9_9PEZI</name>
<keyword evidence="3" id="KW-1185">Reference proteome</keyword>
<protein>
    <submittedName>
        <fullName evidence="2">Uncharacterized protein</fullName>
    </submittedName>
</protein>
<sequence>MTPENNDGPSNTDPAVEAQPVTKTEDKTAGMQENTPKPGDPEPSRTQKSTGKSQKKTDRPSWKDWVPFRNYPPIFAIYYVSQGLRDTSSGGAVYYSIGKFVLDETVGGDDKAYLRKDTHIEIPGTATGLGTQRPSIIQNEADRAISQVPKDIALEDSDRTVPAASYMSAMSTNYLNPAYTHDESSVSASSTNYLNPAYTITVTSSTTTFKGAEADDTPESNGPVGVRPGFGFTNTPILEALILGAVVTITWIATWQYL</sequence>
<accession>A0A9W8N6M9</accession>
<reference evidence="2" key="1">
    <citation type="submission" date="2022-07" db="EMBL/GenBank/DDBJ databases">
        <title>Genome Sequence of Xylaria arbuscula.</title>
        <authorList>
            <person name="Buettner E."/>
        </authorList>
    </citation>
    <scope>NUCLEOTIDE SEQUENCE</scope>
    <source>
        <strain evidence="2">VT107</strain>
    </source>
</reference>
<gene>
    <name evidence="2" type="ORF">NPX13_g9586</name>
</gene>
<dbReference type="EMBL" id="JANPWZ010002404">
    <property type="protein sequence ID" value="KAJ3559104.1"/>
    <property type="molecule type" value="Genomic_DNA"/>
</dbReference>
<comment type="caution">
    <text evidence="2">The sequence shown here is derived from an EMBL/GenBank/DDBJ whole genome shotgun (WGS) entry which is preliminary data.</text>
</comment>
<evidence type="ECO:0000256" key="1">
    <source>
        <dbReference type="SAM" id="MobiDB-lite"/>
    </source>
</evidence>
<proteinExistence type="predicted"/>
<evidence type="ECO:0000313" key="2">
    <source>
        <dbReference type="EMBL" id="KAJ3559104.1"/>
    </source>
</evidence>